<feature type="domain" description="Peptidase M14" evidence="4">
    <location>
        <begin position="29"/>
        <end position="328"/>
    </location>
</feature>
<feature type="domain" description="Peptidase M14" evidence="4">
    <location>
        <begin position="390"/>
        <end position="700"/>
    </location>
</feature>
<dbReference type="EMBL" id="VCGU01000459">
    <property type="protein sequence ID" value="TRY61803.1"/>
    <property type="molecule type" value="Genomic_DNA"/>
</dbReference>
<protein>
    <recommendedName>
        <fullName evidence="4">Peptidase M14 domain-containing protein</fullName>
    </recommendedName>
</protein>
<accession>A0A553N8P9</accession>
<dbReference type="GO" id="GO:0006518">
    <property type="term" value="P:peptide metabolic process"/>
    <property type="evidence" value="ECO:0007669"/>
    <property type="project" value="TreeGrafter"/>
</dbReference>
<feature type="signal peptide" evidence="3">
    <location>
        <begin position="1"/>
        <end position="24"/>
    </location>
</feature>
<dbReference type="Pfam" id="PF00246">
    <property type="entry name" value="Peptidase_M14"/>
    <property type="match status" value="2"/>
</dbReference>
<sequence>MVSLRVKILTLLGFIGYCSIRVNALELSNFHDHESLSNKLQELHSQHPNLVNIYSLEEKTVSGRYLQVIQLGPHAGKSRPLLTPMVKYVANMHGNEVIGREMLLALAEYLVSEYSQGNPRITHLLDTIDLHLLPTANPDGFARSVKGVCRGYSHDSGRTNDNGVDLNRNFPDWDLVGAPEEVIFDGREPETRAIMRWILDNPFVLSINFHDGAVVANYPYDDSRSQSNGPSLTPDNEFFKHLALVYARNHGFMYKGSGLCESDSFPNGITNGADWYIVKGGLQDFNYLFSNCFEITLELSCCKYPHEENLAREWSANRESLLAYLEQAHSGIKGVILDKEENPVSGAKVHVKVSRAAPAMIDIKSYLVPALVINLLFSINGGECSPWFGHYHGFEGLYNQMVRLSQNFPDLAELYELSERTVEGRPLMVLHMGQNVKSQRPILRPMVKFVANIHGNEVVGRELLLALAQYLLNEYSLGQNDRIRFILDQTDMHFLISANPDGFEQAVPGTCSDTINKGRNNANDQDLNRDFPQVQNGQFEVNPKERIFDNRQPETRAIMEWILTNPFVFSLSFHDGAVVANYPFDMHLDAKSNPSRENRISKTPDHELFQKLALRYSKNHQTMHQGTGLCRNDTFPNGITNGADWYEVRGGMQDFNYLFSNCLELTIELSCCKYPMPAQSELTQEWNRNINSLLSSLEAVHLGVKGRVFCRNIQYGTVTPLVNALAWIQVFQNDKLVSVTTRGEYWRLLPPGFHWIRAFQQRADSFQIVTSPWIMIKIDWNETPKPSQIVNFILEVYP</sequence>
<keyword evidence="6" id="KW-1185">Reference proteome</keyword>
<comment type="similarity">
    <text evidence="1 2">Belongs to the peptidase M14 family.</text>
</comment>
<dbReference type="InterPro" id="IPR000834">
    <property type="entry name" value="Peptidase_M14"/>
</dbReference>
<dbReference type="InterPro" id="IPR050753">
    <property type="entry name" value="Peptidase_M14_domain"/>
</dbReference>
<organism evidence="5 6">
    <name type="scientific">Tigriopus californicus</name>
    <name type="common">Marine copepod</name>
    <dbReference type="NCBI Taxonomy" id="6832"/>
    <lineage>
        <taxon>Eukaryota</taxon>
        <taxon>Metazoa</taxon>
        <taxon>Ecdysozoa</taxon>
        <taxon>Arthropoda</taxon>
        <taxon>Crustacea</taxon>
        <taxon>Multicrustacea</taxon>
        <taxon>Hexanauplia</taxon>
        <taxon>Copepoda</taxon>
        <taxon>Harpacticoida</taxon>
        <taxon>Harpacticidae</taxon>
        <taxon>Tigriopus</taxon>
    </lineage>
</organism>
<dbReference type="SUPFAM" id="SSF53187">
    <property type="entry name" value="Zn-dependent exopeptidases"/>
    <property type="match status" value="2"/>
</dbReference>
<dbReference type="InterPro" id="IPR057246">
    <property type="entry name" value="CARBOXYPEPT_ZN_1"/>
</dbReference>
<feature type="active site" description="Proton donor/acceptor" evidence="2">
    <location>
        <position position="668"/>
    </location>
</feature>
<dbReference type="PANTHER" id="PTHR11532">
    <property type="entry name" value="PROTEASE M14 CARBOXYPEPTIDASE"/>
    <property type="match status" value="1"/>
</dbReference>
<dbReference type="OMA" id="WAVEITH"/>
<dbReference type="PRINTS" id="PR00765">
    <property type="entry name" value="CRBOXYPTASEA"/>
</dbReference>
<dbReference type="GO" id="GO:0008270">
    <property type="term" value="F:zinc ion binding"/>
    <property type="evidence" value="ECO:0007669"/>
    <property type="project" value="InterPro"/>
</dbReference>
<dbReference type="GO" id="GO:0016485">
    <property type="term" value="P:protein processing"/>
    <property type="evidence" value="ECO:0007669"/>
    <property type="project" value="TreeGrafter"/>
</dbReference>
<dbReference type="GO" id="GO:0005615">
    <property type="term" value="C:extracellular space"/>
    <property type="evidence" value="ECO:0007669"/>
    <property type="project" value="TreeGrafter"/>
</dbReference>
<evidence type="ECO:0000256" key="3">
    <source>
        <dbReference type="SAM" id="SignalP"/>
    </source>
</evidence>
<dbReference type="SMART" id="SM00631">
    <property type="entry name" value="Zn_pept"/>
    <property type="match status" value="2"/>
</dbReference>
<dbReference type="GO" id="GO:0004181">
    <property type="term" value="F:metallocarboxypeptidase activity"/>
    <property type="evidence" value="ECO:0007669"/>
    <property type="project" value="InterPro"/>
</dbReference>
<dbReference type="Gene3D" id="3.40.630.10">
    <property type="entry name" value="Zn peptidases"/>
    <property type="match status" value="2"/>
</dbReference>
<feature type="chain" id="PRO_5022177083" description="Peptidase M14 domain-containing protein" evidence="3">
    <location>
        <begin position="25"/>
        <end position="798"/>
    </location>
</feature>
<name>A0A553N8P9_TIGCA</name>
<keyword evidence="3" id="KW-0732">Signal</keyword>
<dbReference type="PANTHER" id="PTHR11532:SF73">
    <property type="entry name" value="CARBOXYPEPTIDASE D"/>
    <property type="match status" value="1"/>
</dbReference>
<dbReference type="STRING" id="6832.A0A553N8P9"/>
<proteinExistence type="inferred from homology"/>
<dbReference type="PROSITE" id="PS52035">
    <property type="entry name" value="PEPTIDASE_M14"/>
    <property type="match status" value="2"/>
</dbReference>
<dbReference type="Proteomes" id="UP000318571">
    <property type="component" value="Chromosome 8"/>
</dbReference>
<evidence type="ECO:0000256" key="2">
    <source>
        <dbReference type="PROSITE-ProRule" id="PRU01379"/>
    </source>
</evidence>
<evidence type="ECO:0000259" key="4">
    <source>
        <dbReference type="PROSITE" id="PS52035"/>
    </source>
</evidence>
<dbReference type="AlphaFoldDB" id="A0A553N8P9"/>
<evidence type="ECO:0000256" key="1">
    <source>
        <dbReference type="ARBA" id="ARBA00005988"/>
    </source>
</evidence>
<feature type="active site" description="Proton donor/acceptor" evidence="2">
    <location>
        <position position="298"/>
    </location>
</feature>
<evidence type="ECO:0000313" key="5">
    <source>
        <dbReference type="EMBL" id="TRY61803.1"/>
    </source>
</evidence>
<evidence type="ECO:0000313" key="6">
    <source>
        <dbReference type="Proteomes" id="UP000318571"/>
    </source>
</evidence>
<gene>
    <name evidence="5" type="ORF">TCAL_17225</name>
</gene>
<comment type="caution">
    <text evidence="5">The sequence shown here is derived from an EMBL/GenBank/DDBJ whole genome shotgun (WGS) entry which is preliminary data.</text>
</comment>
<reference evidence="5 6" key="1">
    <citation type="journal article" date="2018" name="Nat. Ecol. Evol.">
        <title>Genomic signatures of mitonuclear coevolution across populations of Tigriopus californicus.</title>
        <authorList>
            <person name="Barreto F.S."/>
            <person name="Watson E.T."/>
            <person name="Lima T.G."/>
            <person name="Willett C.S."/>
            <person name="Edmands S."/>
            <person name="Li W."/>
            <person name="Burton R.S."/>
        </authorList>
    </citation>
    <scope>NUCLEOTIDE SEQUENCE [LARGE SCALE GENOMIC DNA]</scope>
    <source>
        <strain evidence="5 6">San Diego</strain>
    </source>
</reference>
<dbReference type="PROSITE" id="PS00132">
    <property type="entry name" value="CARBOXYPEPT_ZN_1"/>
    <property type="match status" value="2"/>
</dbReference>